<organism evidence="14 15">
    <name type="scientific">Myodes glareolus</name>
    <name type="common">Bank vole</name>
    <name type="synonym">Clethrionomys glareolus</name>
    <dbReference type="NCBI Taxonomy" id="447135"/>
    <lineage>
        <taxon>Eukaryota</taxon>
        <taxon>Metazoa</taxon>
        <taxon>Chordata</taxon>
        <taxon>Craniata</taxon>
        <taxon>Vertebrata</taxon>
        <taxon>Euteleostomi</taxon>
        <taxon>Mammalia</taxon>
        <taxon>Eutheria</taxon>
        <taxon>Euarchontoglires</taxon>
        <taxon>Glires</taxon>
        <taxon>Rodentia</taxon>
        <taxon>Myomorpha</taxon>
        <taxon>Muroidea</taxon>
        <taxon>Cricetidae</taxon>
        <taxon>Arvicolinae</taxon>
        <taxon>Myodes</taxon>
    </lineage>
</organism>
<dbReference type="GO" id="GO:0005886">
    <property type="term" value="C:plasma membrane"/>
    <property type="evidence" value="ECO:0007669"/>
    <property type="project" value="UniProtKB-SubCell"/>
</dbReference>
<dbReference type="AlphaFoldDB" id="A0AAW0HBS4"/>
<feature type="transmembrane region" description="Helical" evidence="12">
    <location>
        <begin position="189"/>
        <end position="208"/>
    </location>
</feature>
<evidence type="ECO:0000256" key="6">
    <source>
        <dbReference type="ARBA" id="ARBA00022989"/>
    </source>
</evidence>
<evidence type="ECO:0000256" key="11">
    <source>
        <dbReference type="ARBA" id="ARBA00023224"/>
    </source>
</evidence>
<keyword evidence="7" id="KW-0297">G-protein coupled receptor</keyword>
<dbReference type="PRINTS" id="PR01534">
    <property type="entry name" value="VOMERONASL1R"/>
</dbReference>
<keyword evidence="11" id="KW-0807">Transducer</keyword>
<dbReference type="PANTHER" id="PTHR24062">
    <property type="entry name" value="VOMERONASAL TYPE-1 RECEPTOR"/>
    <property type="match status" value="1"/>
</dbReference>
<dbReference type="SUPFAM" id="SSF81321">
    <property type="entry name" value="Family A G protein-coupled receptor-like"/>
    <property type="match status" value="1"/>
</dbReference>
<keyword evidence="5 12" id="KW-0812">Transmembrane</keyword>
<feature type="transmembrane region" description="Helical" evidence="12">
    <location>
        <begin position="76"/>
        <end position="95"/>
    </location>
</feature>
<dbReference type="FunFam" id="1.20.1070.10:FF:000051">
    <property type="entry name" value="Vomeronasal type-1 receptor"/>
    <property type="match status" value="1"/>
</dbReference>
<dbReference type="GO" id="GO:0019236">
    <property type="term" value="P:response to pheromone"/>
    <property type="evidence" value="ECO:0007669"/>
    <property type="project" value="UniProtKB-KW"/>
</dbReference>
<keyword evidence="4" id="KW-0589">Pheromone response</keyword>
<feature type="transmembrane region" description="Helical" evidence="12">
    <location>
        <begin position="429"/>
        <end position="454"/>
    </location>
</feature>
<evidence type="ECO:0000256" key="1">
    <source>
        <dbReference type="ARBA" id="ARBA00004651"/>
    </source>
</evidence>
<evidence type="ECO:0000256" key="2">
    <source>
        <dbReference type="ARBA" id="ARBA00010663"/>
    </source>
</evidence>
<comment type="similarity">
    <text evidence="2">Belongs to the G-protein coupled receptor 1 family.</text>
</comment>
<keyword evidence="6 12" id="KW-1133">Transmembrane helix</keyword>
<evidence type="ECO:0000256" key="5">
    <source>
        <dbReference type="ARBA" id="ARBA00022692"/>
    </source>
</evidence>
<dbReference type="Proteomes" id="UP001488838">
    <property type="component" value="Unassembled WGS sequence"/>
</dbReference>
<keyword evidence="10" id="KW-0675">Receptor</keyword>
<evidence type="ECO:0000313" key="15">
    <source>
        <dbReference type="Proteomes" id="UP001488838"/>
    </source>
</evidence>
<dbReference type="Gene3D" id="1.20.1070.10">
    <property type="entry name" value="Rhodopsin 7-helix transmembrane proteins"/>
    <property type="match status" value="1"/>
</dbReference>
<comment type="caution">
    <text evidence="14">The sequence shown here is derived from an EMBL/GenBank/DDBJ whole genome shotgun (WGS) entry which is preliminary data.</text>
</comment>
<reference evidence="14 15" key="1">
    <citation type="journal article" date="2023" name="bioRxiv">
        <title>Conserved and derived expression patterns and positive selection on dental genes reveal complex evolutionary context of ever-growing rodent molars.</title>
        <authorList>
            <person name="Calamari Z.T."/>
            <person name="Song A."/>
            <person name="Cohen E."/>
            <person name="Akter M."/>
            <person name="Roy R.D."/>
            <person name="Hallikas O."/>
            <person name="Christensen M.M."/>
            <person name="Li P."/>
            <person name="Marangoni P."/>
            <person name="Jernvall J."/>
            <person name="Klein O.D."/>
        </authorList>
    </citation>
    <scope>NUCLEOTIDE SEQUENCE [LARGE SCALE GENOMIC DNA]</scope>
    <source>
        <strain evidence="14">V071</strain>
    </source>
</reference>
<dbReference type="PROSITE" id="PS50262">
    <property type="entry name" value="G_PROTEIN_RECEP_F1_2"/>
    <property type="match status" value="1"/>
</dbReference>
<evidence type="ECO:0000259" key="13">
    <source>
        <dbReference type="PROSITE" id="PS50262"/>
    </source>
</evidence>
<keyword evidence="9" id="KW-1015">Disulfide bond</keyword>
<dbReference type="CDD" id="cd13949">
    <property type="entry name" value="7tm_V1R_pheromone"/>
    <property type="match status" value="1"/>
</dbReference>
<feature type="domain" description="G-protein coupled receptors family 1 profile" evidence="13">
    <location>
        <begin position="82"/>
        <end position="345"/>
    </location>
</feature>
<feature type="transmembrane region" description="Helical" evidence="12">
    <location>
        <begin position="475"/>
        <end position="493"/>
    </location>
</feature>
<name>A0AAW0HBS4_MYOGA</name>
<keyword evidence="3" id="KW-1003">Cell membrane</keyword>
<feature type="transmembrane region" description="Helical" evidence="12">
    <location>
        <begin position="245"/>
        <end position="268"/>
    </location>
</feature>
<feature type="transmembrane region" description="Helical" evidence="12">
    <location>
        <begin position="325"/>
        <end position="346"/>
    </location>
</feature>
<dbReference type="GO" id="GO:0016503">
    <property type="term" value="F:pheromone receptor activity"/>
    <property type="evidence" value="ECO:0007669"/>
    <property type="project" value="InterPro"/>
</dbReference>
<dbReference type="InterPro" id="IPR017452">
    <property type="entry name" value="GPCR_Rhodpsn_7TM"/>
</dbReference>
<evidence type="ECO:0000313" key="14">
    <source>
        <dbReference type="EMBL" id="KAK7800259.1"/>
    </source>
</evidence>
<comment type="subcellular location">
    <subcellularLocation>
        <location evidence="1">Cell membrane</location>
        <topology evidence="1">Multi-pass membrane protein</topology>
    </subcellularLocation>
</comment>
<evidence type="ECO:0000256" key="4">
    <source>
        <dbReference type="ARBA" id="ARBA00022507"/>
    </source>
</evidence>
<sequence>MCNEQEQILQKSSMAQTSATNTGPYTVLHHNLLPSSPSGAVAKSRLEPLQRSKVQMNQKNKLYSCTYIQNTFFSEISIGISGNSVLLLFHVLTLSSEHKPRLTDLPIGFLAVIHLLMLLVASIIATDIFMFHHGWDDITCKSLIFLYRFLRSLSVCATCWLSVLQAITLSPRNSCLAKFKGKLSPCHNLWSLFALCSVYSSISTNLFISMVKSPNVTSDHLLYISESCSLEHFIFPMKYVMSTFFIFRDVFVMSIMILSSGYMLILLCRHKKQVQHLHSTSSSPKASPEQRASQTILLLLCFFVVMCILDSFMTFSRHMFKDDPIFYLTQILVSLSYATVSPLVFISTEKDIVGLFLSMCERTSPPGYHPQSQKLLFSKVQAQISLSHLIALQPMSFSYRSIGHHLLVSITTTHILTLGNYMYGTQFQYLLSMSYVIEAFLISLMAFSSGYMLILLCRHKKLSRHLHKIRDTQTILLLLCVFVLMFILDSIVFSSRSMLLDDPRFSASNTLRMRLHKPIKTQAPPYCVMPYLFPLSLLNPIKSRLY</sequence>
<dbReference type="EMBL" id="JBBHLL010000561">
    <property type="protein sequence ID" value="KAK7800259.1"/>
    <property type="molecule type" value="Genomic_DNA"/>
</dbReference>
<feature type="non-terminal residue" evidence="14">
    <location>
        <position position="546"/>
    </location>
</feature>
<dbReference type="InterPro" id="IPR004072">
    <property type="entry name" value="Vmron_rcpt_1"/>
</dbReference>
<keyword evidence="8 12" id="KW-0472">Membrane</keyword>
<feature type="transmembrane region" description="Helical" evidence="12">
    <location>
        <begin position="107"/>
        <end position="129"/>
    </location>
</feature>
<evidence type="ECO:0000256" key="10">
    <source>
        <dbReference type="ARBA" id="ARBA00023170"/>
    </source>
</evidence>
<evidence type="ECO:0000256" key="3">
    <source>
        <dbReference type="ARBA" id="ARBA00022475"/>
    </source>
</evidence>
<dbReference type="GO" id="GO:0007606">
    <property type="term" value="P:sensory perception of chemical stimulus"/>
    <property type="evidence" value="ECO:0007669"/>
    <property type="project" value="UniProtKB-ARBA"/>
</dbReference>
<gene>
    <name evidence="14" type="ORF">U0070_022445</name>
</gene>
<proteinExistence type="inferred from homology"/>
<evidence type="ECO:0000256" key="8">
    <source>
        <dbReference type="ARBA" id="ARBA00023136"/>
    </source>
</evidence>
<evidence type="ECO:0000256" key="12">
    <source>
        <dbReference type="SAM" id="Phobius"/>
    </source>
</evidence>
<protein>
    <recommendedName>
        <fullName evidence="13">G-protein coupled receptors family 1 profile domain-containing protein</fullName>
    </recommendedName>
</protein>
<evidence type="ECO:0000256" key="9">
    <source>
        <dbReference type="ARBA" id="ARBA00023157"/>
    </source>
</evidence>
<evidence type="ECO:0000256" key="7">
    <source>
        <dbReference type="ARBA" id="ARBA00023040"/>
    </source>
</evidence>
<feature type="transmembrane region" description="Helical" evidence="12">
    <location>
        <begin position="295"/>
        <end position="313"/>
    </location>
</feature>
<keyword evidence="15" id="KW-1185">Reference proteome</keyword>
<accession>A0AAW0HBS4</accession>
<feature type="transmembrane region" description="Helical" evidence="12">
    <location>
        <begin position="402"/>
        <end position="423"/>
    </location>
</feature>
<dbReference type="Pfam" id="PF03402">
    <property type="entry name" value="V1R"/>
    <property type="match status" value="2"/>
</dbReference>